<protein>
    <submittedName>
        <fullName evidence="1">Uncharacterized protein</fullName>
    </submittedName>
</protein>
<dbReference type="Proteomes" id="UP000783686">
    <property type="component" value="Unassembled WGS sequence"/>
</dbReference>
<dbReference type="EMBL" id="CAJFDH010000003">
    <property type="protein sequence ID" value="CAD5215604.1"/>
    <property type="molecule type" value="Genomic_DNA"/>
</dbReference>
<gene>
    <name evidence="1" type="ORF">BOKJ2_LOCUS6176</name>
</gene>
<evidence type="ECO:0000313" key="2">
    <source>
        <dbReference type="Proteomes" id="UP000614601"/>
    </source>
</evidence>
<dbReference type="EMBL" id="CAJFCW020000003">
    <property type="protein sequence ID" value="CAG9104408.1"/>
    <property type="molecule type" value="Genomic_DNA"/>
</dbReference>
<accession>A0A811KKI6</accession>
<evidence type="ECO:0000313" key="1">
    <source>
        <dbReference type="EMBL" id="CAD5215604.1"/>
    </source>
</evidence>
<sequence length="146" mass="17391">MGVKRSRSLSCALIGSASVNPDPTLITRTHSIPQLPNYRPFWANYHSYWNKQYPRGALSDYRPNPQTSYYAPENHTQWFTPRPYYTVNTDSFLAAIRRTNPDRNYVHRTSYRDVNYTPLISKSYYSAPQSYYWPARSYNYDFVHYY</sequence>
<dbReference type="Proteomes" id="UP000614601">
    <property type="component" value="Unassembled WGS sequence"/>
</dbReference>
<keyword evidence="2" id="KW-1185">Reference proteome</keyword>
<name>A0A811KKI6_9BILA</name>
<dbReference type="OrthoDB" id="10273416at2759"/>
<reference evidence="1" key="1">
    <citation type="submission" date="2020-09" db="EMBL/GenBank/DDBJ databases">
        <authorList>
            <person name="Kikuchi T."/>
        </authorList>
    </citation>
    <scope>NUCLEOTIDE SEQUENCE</scope>
    <source>
        <strain evidence="1">SH1</strain>
    </source>
</reference>
<proteinExistence type="predicted"/>
<comment type="caution">
    <text evidence="1">The sequence shown here is derived from an EMBL/GenBank/DDBJ whole genome shotgun (WGS) entry which is preliminary data.</text>
</comment>
<organism evidence="1 2">
    <name type="scientific">Bursaphelenchus okinawaensis</name>
    <dbReference type="NCBI Taxonomy" id="465554"/>
    <lineage>
        <taxon>Eukaryota</taxon>
        <taxon>Metazoa</taxon>
        <taxon>Ecdysozoa</taxon>
        <taxon>Nematoda</taxon>
        <taxon>Chromadorea</taxon>
        <taxon>Rhabditida</taxon>
        <taxon>Tylenchina</taxon>
        <taxon>Tylenchomorpha</taxon>
        <taxon>Aphelenchoidea</taxon>
        <taxon>Aphelenchoididae</taxon>
        <taxon>Bursaphelenchus</taxon>
    </lineage>
</organism>
<dbReference type="AlphaFoldDB" id="A0A811KKI6"/>